<accession>A0AA39NMY7</accession>
<dbReference type="AlphaFoldDB" id="A0AA39NMY7"/>
<keyword evidence="2" id="KW-1185">Reference proteome</keyword>
<protein>
    <submittedName>
        <fullName evidence="1">Uncharacterized protein</fullName>
    </submittedName>
</protein>
<dbReference type="EMBL" id="JAUEPR010000070">
    <property type="protein sequence ID" value="KAK0468625.1"/>
    <property type="molecule type" value="Genomic_DNA"/>
</dbReference>
<organism evidence="1 2">
    <name type="scientific">Armillaria novae-zelandiae</name>
    <dbReference type="NCBI Taxonomy" id="153914"/>
    <lineage>
        <taxon>Eukaryota</taxon>
        <taxon>Fungi</taxon>
        <taxon>Dikarya</taxon>
        <taxon>Basidiomycota</taxon>
        <taxon>Agaricomycotina</taxon>
        <taxon>Agaricomycetes</taxon>
        <taxon>Agaricomycetidae</taxon>
        <taxon>Agaricales</taxon>
        <taxon>Marasmiineae</taxon>
        <taxon>Physalacriaceae</taxon>
        <taxon>Armillaria</taxon>
    </lineage>
</organism>
<evidence type="ECO:0000313" key="2">
    <source>
        <dbReference type="Proteomes" id="UP001175227"/>
    </source>
</evidence>
<sequence>MNCLSLTRKRLEISAWRRRWTQANSEPPCSISVLSSRIRKQSMKKWYINLSEISRMKTVYRMYRIMVQPKTQRSLTEKKMWHPISITENVGSTGMLLTMKKSVPRYLKQSLIIRNEDASRSGRYSLSPFLGNLEAGVHLTITILLESSAVVCDGTGCECPSSERLFIYDFAARRNNCAGGQEEERWSLVPRNRFYVESSIYQHAL</sequence>
<evidence type="ECO:0000313" key="1">
    <source>
        <dbReference type="EMBL" id="KAK0468625.1"/>
    </source>
</evidence>
<reference evidence="1" key="1">
    <citation type="submission" date="2023-06" db="EMBL/GenBank/DDBJ databases">
        <authorList>
            <consortium name="Lawrence Berkeley National Laboratory"/>
            <person name="Ahrendt S."/>
            <person name="Sahu N."/>
            <person name="Indic B."/>
            <person name="Wong-Bajracharya J."/>
            <person name="Merenyi Z."/>
            <person name="Ke H.-M."/>
            <person name="Monk M."/>
            <person name="Kocsube S."/>
            <person name="Drula E."/>
            <person name="Lipzen A."/>
            <person name="Balint B."/>
            <person name="Henrissat B."/>
            <person name="Andreopoulos B."/>
            <person name="Martin F.M."/>
            <person name="Harder C.B."/>
            <person name="Rigling D."/>
            <person name="Ford K.L."/>
            <person name="Foster G.D."/>
            <person name="Pangilinan J."/>
            <person name="Papanicolaou A."/>
            <person name="Barry K."/>
            <person name="LaButti K."/>
            <person name="Viragh M."/>
            <person name="Koriabine M."/>
            <person name="Yan M."/>
            <person name="Riley R."/>
            <person name="Champramary S."/>
            <person name="Plett K.L."/>
            <person name="Tsai I.J."/>
            <person name="Slot J."/>
            <person name="Sipos G."/>
            <person name="Plett J."/>
            <person name="Nagy L.G."/>
            <person name="Grigoriev I.V."/>
        </authorList>
    </citation>
    <scope>NUCLEOTIDE SEQUENCE</scope>
    <source>
        <strain evidence="1">ICMP 16352</strain>
    </source>
</reference>
<gene>
    <name evidence="1" type="ORF">IW261DRAFT_1518484</name>
</gene>
<proteinExistence type="predicted"/>
<comment type="caution">
    <text evidence="1">The sequence shown here is derived from an EMBL/GenBank/DDBJ whole genome shotgun (WGS) entry which is preliminary data.</text>
</comment>
<dbReference type="Proteomes" id="UP001175227">
    <property type="component" value="Unassembled WGS sequence"/>
</dbReference>
<name>A0AA39NMY7_9AGAR</name>